<feature type="compositionally biased region" description="Basic and acidic residues" evidence="1">
    <location>
        <begin position="265"/>
        <end position="282"/>
    </location>
</feature>
<feature type="compositionally biased region" description="Polar residues" evidence="1">
    <location>
        <begin position="309"/>
        <end position="320"/>
    </location>
</feature>
<feature type="region of interest" description="Disordered" evidence="1">
    <location>
        <begin position="338"/>
        <end position="369"/>
    </location>
</feature>
<comment type="caution">
    <text evidence="2">The sequence shown here is derived from an EMBL/GenBank/DDBJ whole genome shotgun (WGS) entry which is preliminary data.</text>
</comment>
<feature type="region of interest" description="Disordered" evidence="1">
    <location>
        <begin position="249"/>
        <end position="320"/>
    </location>
</feature>
<feature type="region of interest" description="Disordered" evidence="1">
    <location>
        <begin position="183"/>
        <end position="214"/>
    </location>
</feature>
<evidence type="ECO:0000313" key="2">
    <source>
        <dbReference type="EMBL" id="KAK3738244.1"/>
    </source>
</evidence>
<dbReference type="EMBL" id="JAWDGP010006599">
    <property type="protein sequence ID" value="KAK3738244.1"/>
    <property type="molecule type" value="Genomic_DNA"/>
</dbReference>
<feature type="region of interest" description="Disordered" evidence="1">
    <location>
        <begin position="142"/>
        <end position="165"/>
    </location>
</feature>
<evidence type="ECO:0000313" key="3">
    <source>
        <dbReference type="Proteomes" id="UP001283361"/>
    </source>
</evidence>
<keyword evidence="3" id="KW-1185">Reference proteome</keyword>
<feature type="region of interest" description="Disordered" evidence="1">
    <location>
        <begin position="21"/>
        <end position="40"/>
    </location>
</feature>
<feature type="compositionally biased region" description="Polar residues" evidence="1">
    <location>
        <begin position="205"/>
        <end position="214"/>
    </location>
</feature>
<feature type="compositionally biased region" description="Polar residues" evidence="1">
    <location>
        <begin position="489"/>
        <end position="507"/>
    </location>
</feature>
<feature type="compositionally biased region" description="Polar residues" evidence="1">
    <location>
        <begin position="519"/>
        <end position="532"/>
    </location>
</feature>
<organism evidence="2 3">
    <name type="scientific">Elysia crispata</name>
    <name type="common">lettuce slug</name>
    <dbReference type="NCBI Taxonomy" id="231223"/>
    <lineage>
        <taxon>Eukaryota</taxon>
        <taxon>Metazoa</taxon>
        <taxon>Spiralia</taxon>
        <taxon>Lophotrochozoa</taxon>
        <taxon>Mollusca</taxon>
        <taxon>Gastropoda</taxon>
        <taxon>Heterobranchia</taxon>
        <taxon>Euthyneura</taxon>
        <taxon>Panpulmonata</taxon>
        <taxon>Sacoglossa</taxon>
        <taxon>Placobranchoidea</taxon>
        <taxon>Plakobranchidae</taxon>
        <taxon>Elysia</taxon>
    </lineage>
</organism>
<feature type="compositionally biased region" description="Basic and acidic residues" evidence="1">
    <location>
        <begin position="616"/>
        <end position="675"/>
    </location>
</feature>
<name>A0AAE0YAB7_9GAST</name>
<gene>
    <name evidence="2" type="ORF">RRG08_039655</name>
</gene>
<feature type="region of interest" description="Disordered" evidence="1">
    <location>
        <begin position="57"/>
        <end position="129"/>
    </location>
</feature>
<protein>
    <submittedName>
        <fullName evidence="2">Uncharacterized protein</fullName>
    </submittedName>
</protein>
<reference evidence="2" key="1">
    <citation type="journal article" date="2023" name="G3 (Bethesda)">
        <title>A reference genome for the long-term kleptoplast-retaining sea slug Elysia crispata morphotype clarki.</title>
        <authorList>
            <person name="Eastman K.E."/>
            <person name="Pendleton A.L."/>
            <person name="Shaikh M.A."/>
            <person name="Suttiyut T."/>
            <person name="Ogas R."/>
            <person name="Tomko P."/>
            <person name="Gavelis G."/>
            <person name="Widhalm J.R."/>
            <person name="Wisecaver J.H."/>
        </authorList>
    </citation>
    <scope>NUCLEOTIDE SEQUENCE</scope>
    <source>
        <strain evidence="2">ECLA1</strain>
    </source>
</reference>
<feature type="compositionally biased region" description="Basic and acidic residues" evidence="1">
    <location>
        <begin position="142"/>
        <end position="152"/>
    </location>
</feature>
<proteinExistence type="predicted"/>
<feature type="region of interest" description="Disordered" evidence="1">
    <location>
        <begin position="486"/>
        <end position="700"/>
    </location>
</feature>
<evidence type="ECO:0000256" key="1">
    <source>
        <dbReference type="SAM" id="MobiDB-lite"/>
    </source>
</evidence>
<feature type="compositionally biased region" description="Basic and acidic residues" evidence="1">
    <location>
        <begin position="552"/>
        <end position="580"/>
    </location>
</feature>
<feature type="compositionally biased region" description="Basic and acidic residues" evidence="1">
    <location>
        <begin position="27"/>
        <end position="37"/>
    </location>
</feature>
<dbReference type="AlphaFoldDB" id="A0AAE0YAB7"/>
<sequence>MDEQAGGIDKSVTFKSVLNTYTYIDTPNKEKSRDQSQKPRASVDLAFMFFGDLEECKIDDSDRESDEKENESSVATGDNDTEDGKSDGGGTSVSEGAASGQRDGNSTATGGSRASTGNERGSSAATATSDLMSRFYARLQELTETKEEDDRAASNGDVATRNKDRMRIKTALRRLLNSRLFPDKVKDQKDSSRGKLRYPDDGSSIAFTPGTTTPITLESRSNTFYLPSRQNIEDGSSKPVTRGKVVFVGESSHLTSSSTDTPDTNGRDGEGQQRDEADERVAYYRRHPLGPLKTGGISRLYQPVRPPSRSRTSLSQTSAQRAGLKGDQAFLQRVHQAQGVREDTRWSVPGEKGPDNYISTQPPRSGWRRERVPTAAWSYNMAKLHGEPDDAQKSPSDLSIRNHVQLKDLDDLDLRKLLEEMYRDKKYMDKIINTMDASDQTEEEVCSRLEDGRDYLLARAQFWKERGPLPPRPPTTDLGLRLQRERTLQSRMTTEGTVSRQGTNVSRANMGESQEGADSATSSLNKHNTGENQKAEKENDLSPRQGQQGADNGKRLSRDEQIQGHQEQNDGKNSGDEQEKNTALSADNTREGDLQLFGNHHQEMPHQDGSHQNGPHQERSHQDGPHQEGPHLEGSRQDGPHQDGPHLEGSHQGAQHREPLHTEQNPDEHSEETRIQRSQAEGPGSTASEAQKENVFIISK</sequence>
<accession>A0AAE0YAB7</accession>
<feature type="compositionally biased region" description="Basic and acidic residues" evidence="1">
    <location>
        <begin position="183"/>
        <end position="200"/>
    </location>
</feature>
<feature type="compositionally biased region" description="Polar residues" evidence="1">
    <location>
        <begin position="102"/>
        <end position="129"/>
    </location>
</feature>
<feature type="compositionally biased region" description="Polar residues" evidence="1">
    <location>
        <begin position="252"/>
        <end position="264"/>
    </location>
</feature>
<dbReference type="Proteomes" id="UP001283361">
    <property type="component" value="Unassembled WGS sequence"/>
</dbReference>
<feature type="compositionally biased region" description="Basic and acidic residues" evidence="1">
    <location>
        <begin position="600"/>
        <end position="609"/>
    </location>
</feature>